<accession>A0A6I1FK82</accession>
<evidence type="ECO:0000313" key="2">
    <source>
        <dbReference type="Proteomes" id="UP000429595"/>
    </source>
</evidence>
<dbReference type="EMBL" id="WEIO01000001">
    <property type="protein sequence ID" value="KAB7709119.1"/>
    <property type="molecule type" value="Genomic_DNA"/>
</dbReference>
<dbReference type="AlphaFoldDB" id="A0A6I1FK82"/>
<dbReference type="Proteomes" id="UP000429595">
    <property type="component" value="Unassembled WGS sequence"/>
</dbReference>
<gene>
    <name evidence="1" type="ORF">F9802_03150</name>
</gene>
<evidence type="ECO:0000313" key="1">
    <source>
        <dbReference type="EMBL" id="KAB7709119.1"/>
    </source>
</evidence>
<dbReference type="InterPro" id="IPR024987">
    <property type="entry name" value="DUF3889"/>
</dbReference>
<dbReference type="RefSeq" id="WP_152149645.1">
    <property type="nucleotide sequence ID" value="NZ_WEIO01000001.1"/>
</dbReference>
<dbReference type="Pfam" id="PF13028">
    <property type="entry name" value="DUF3889"/>
    <property type="match status" value="1"/>
</dbReference>
<protein>
    <submittedName>
        <fullName evidence="1">DUF3889 domain-containing protein</fullName>
    </submittedName>
</protein>
<name>A0A6I1FK82_9BACI</name>
<organism evidence="1 2">
    <name type="scientific">Bacillus aerolatus</name>
    <dbReference type="NCBI Taxonomy" id="2653354"/>
    <lineage>
        <taxon>Bacteria</taxon>
        <taxon>Bacillati</taxon>
        <taxon>Bacillota</taxon>
        <taxon>Bacilli</taxon>
        <taxon>Bacillales</taxon>
        <taxon>Bacillaceae</taxon>
        <taxon>Bacillus</taxon>
    </lineage>
</organism>
<comment type="caution">
    <text evidence="1">The sequence shown here is derived from an EMBL/GenBank/DDBJ whole genome shotgun (WGS) entry which is preliminary data.</text>
</comment>
<dbReference type="Gene3D" id="3.10.450.390">
    <property type="entry name" value="Protein of unknown function DUF3889"/>
    <property type="match status" value="1"/>
</dbReference>
<reference evidence="1 2" key="1">
    <citation type="submission" date="2019-10" db="EMBL/GenBank/DDBJ databases">
        <title>Bacillus aerolatum sp. nov., isolated from bioaerosol of sport playgrounds.</title>
        <authorList>
            <person name="Chen P."/>
            <person name="Zhang G."/>
        </authorList>
    </citation>
    <scope>NUCLEOTIDE SEQUENCE [LARGE SCALE GENOMIC DNA]</scope>
    <source>
        <strain evidence="1 2">CX253</strain>
    </source>
</reference>
<sequence length="114" mass="13104">MKRLLLSLLYCILLISGNLASIRFSTSNMVKAENESPPYVKWGKLAMQKTKEKYPNAKIIDYLHVGTHKGAKSSIETFKLWLKGDDEEFGVFVEIEYDTKTEQVIDITFKEVLK</sequence>
<keyword evidence="2" id="KW-1185">Reference proteome</keyword>
<proteinExistence type="predicted"/>